<evidence type="ECO:0000256" key="2">
    <source>
        <dbReference type="ARBA" id="ARBA00023125"/>
    </source>
</evidence>
<dbReference type="AlphaFoldDB" id="A0A385SQJ6"/>
<dbReference type="PROSITE" id="PS50043">
    <property type="entry name" value="HTH_LUXR_2"/>
    <property type="match status" value="1"/>
</dbReference>
<organism evidence="5 6">
    <name type="scientific">Chryseolinea soli</name>
    <dbReference type="NCBI Taxonomy" id="2321403"/>
    <lineage>
        <taxon>Bacteria</taxon>
        <taxon>Pseudomonadati</taxon>
        <taxon>Bacteroidota</taxon>
        <taxon>Cytophagia</taxon>
        <taxon>Cytophagales</taxon>
        <taxon>Fulvivirgaceae</taxon>
        <taxon>Chryseolinea</taxon>
    </lineage>
</organism>
<dbReference type="EMBL" id="CP032382">
    <property type="protein sequence ID" value="AYB32245.1"/>
    <property type="molecule type" value="Genomic_DNA"/>
</dbReference>
<dbReference type="OrthoDB" id="1727128at2"/>
<dbReference type="RefSeq" id="WP_073138395.1">
    <property type="nucleotide sequence ID" value="NZ_CP032382.1"/>
</dbReference>
<name>A0A385SQJ6_9BACT</name>
<dbReference type="SUPFAM" id="SSF46894">
    <property type="entry name" value="C-terminal effector domain of the bipartite response regulators"/>
    <property type="match status" value="1"/>
</dbReference>
<evidence type="ECO:0000313" key="6">
    <source>
        <dbReference type="Proteomes" id="UP000266183"/>
    </source>
</evidence>
<evidence type="ECO:0000256" key="3">
    <source>
        <dbReference type="ARBA" id="ARBA00023163"/>
    </source>
</evidence>
<dbReference type="InterPro" id="IPR036388">
    <property type="entry name" value="WH-like_DNA-bd_sf"/>
</dbReference>
<proteinExistence type="predicted"/>
<evidence type="ECO:0000313" key="5">
    <source>
        <dbReference type="EMBL" id="AYB32245.1"/>
    </source>
</evidence>
<evidence type="ECO:0000256" key="1">
    <source>
        <dbReference type="ARBA" id="ARBA00023015"/>
    </source>
</evidence>
<keyword evidence="2" id="KW-0238">DNA-binding</keyword>
<dbReference type="Gene3D" id="1.10.10.10">
    <property type="entry name" value="Winged helix-like DNA-binding domain superfamily/Winged helix DNA-binding domain"/>
    <property type="match status" value="1"/>
</dbReference>
<sequence length="66" mass="7330">MSSLTMKEKEVLALISAGLTTKEIAAHLSISHHTVETHRKNLLRKSEAKNSAQLIQKAYAQQMITV</sequence>
<dbReference type="PANTHER" id="PTHR44688:SF16">
    <property type="entry name" value="DNA-BINDING TRANSCRIPTIONAL ACTIVATOR DEVR_DOSR"/>
    <property type="match status" value="1"/>
</dbReference>
<keyword evidence="1" id="KW-0805">Transcription regulation</keyword>
<dbReference type="GO" id="GO:0003677">
    <property type="term" value="F:DNA binding"/>
    <property type="evidence" value="ECO:0007669"/>
    <property type="project" value="UniProtKB-KW"/>
</dbReference>
<feature type="domain" description="HTH luxR-type" evidence="4">
    <location>
        <begin position="1"/>
        <end position="62"/>
    </location>
</feature>
<reference evidence="6" key="1">
    <citation type="submission" date="2018-09" db="EMBL/GenBank/DDBJ databases">
        <title>Chryseolinea sp. KIS68-18 isolated from soil.</title>
        <authorList>
            <person name="Weon H.-Y."/>
            <person name="Kwon S.-W."/>
            <person name="Lee S.A."/>
        </authorList>
    </citation>
    <scope>NUCLEOTIDE SEQUENCE [LARGE SCALE GENOMIC DNA]</scope>
    <source>
        <strain evidence="6">KIS68-18</strain>
    </source>
</reference>
<protein>
    <submittedName>
        <fullName evidence="5">LuxR family transcriptional regulator</fullName>
    </submittedName>
</protein>
<dbReference type="InterPro" id="IPR000792">
    <property type="entry name" value="Tscrpt_reg_LuxR_C"/>
</dbReference>
<dbReference type="PRINTS" id="PR00038">
    <property type="entry name" value="HTHLUXR"/>
</dbReference>
<dbReference type="SMART" id="SM00421">
    <property type="entry name" value="HTH_LUXR"/>
    <property type="match status" value="1"/>
</dbReference>
<accession>A0A385SQJ6</accession>
<keyword evidence="6" id="KW-1185">Reference proteome</keyword>
<dbReference type="GO" id="GO:0006355">
    <property type="term" value="P:regulation of DNA-templated transcription"/>
    <property type="evidence" value="ECO:0007669"/>
    <property type="project" value="InterPro"/>
</dbReference>
<evidence type="ECO:0000259" key="4">
    <source>
        <dbReference type="PROSITE" id="PS50043"/>
    </source>
</evidence>
<dbReference type="Proteomes" id="UP000266183">
    <property type="component" value="Chromosome"/>
</dbReference>
<gene>
    <name evidence="5" type="ORF">D4L85_17430</name>
</gene>
<dbReference type="Pfam" id="PF00196">
    <property type="entry name" value="GerE"/>
    <property type="match status" value="1"/>
</dbReference>
<dbReference type="CDD" id="cd06170">
    <property type="entry name" value="LuxR_C_like"/>
    <property type="match status" value="1"/>
</dbReference>
<dbReference type="PANTHER" id="PTHR44688">
    <property type="entry name" value="DNA-BINDING TRANSCRIPTIONAL ACTIVATOR DEVR_DOSR"/>
    <property type="match status" value="1"/>
</dbReference>
<dbReference type="KEGG" id="chk:D4L85_17430"/>
<dbReference type="InterPro" id="IPR016032">
    <property type="entry name" value="Sig_transdc_resp-reg_C-effctor"/>
</dbReference>
<dbReference type="PROSITE" id="PS00622">
    <property type="entry name" value="HTH_LUXR_1"/>
    <property type="match status" value="1"/>
</dbReference>
<keyword evidence="3" id="KW-0804">Transcription</keyword>